<accession>A0AB74UWC3</accession>
<evidence type="ECO:0000313" key="1">
    <source>
        <dbReference type="EMBL" id="XIA20481.1"/>
    </source>
</evidence>
<name>A0AB74UWC3_9GAMM</name>
<gene>
    <name evidence="1" type="ORF">ACFYG5_09720</name>
</gene>
<proteinExistence type="predicted"/>
<sequence>MAWLAWLILVLAPVHGMPRGMAGDALRGAPASSVAHAADHGPDAMPVASGCCADHGLGQRDAMTSAHCAAACGSLLQVATLAALVPVAPEPLHVSPPFASAPSVVHAPPLRPPAG</sequence>
<organism evidence="1">
    <name type="scientific">Rhodanobacter sp. FW102-FHT14D07</name>
    <dbReference type="NCBI Taxonomy" id="3351462"/>
    <lineage>
        <taxon>Bacteria</taxon>
        <taxon>Pseudomonadati</taxon>
        <taxon>Pseudomonadota</taxon>
        <taxon>Gammaproteobacteria</taxon>
        <taxon>Lysobacterales</taxon>
        <taxon>Rhodanobacteraceae</taxon>
        <taxon>Rhodanobacter</taxon>
    </lineage>
</organism>
<evidence type="ECO:0008006" key="2">
    <source>
        <dbReference type="Google" id="ProtNLM"/>
    </source>
</evidence>
<dbReference type="EMBL" id="CP170721">
    <property type="protein sequence ID" value="XIA20481.1"/>
    <property type="molecule type" value="Genomic_DNA"/>
</dbReference>
<reference evidence="1" key="1">
    <citation type="submission" date="2024-10" db="EMBL/GenBank/DDBJ databases">
        <authorList>
            <person name="Lesea H.P."/>
            <person name="Kuehl J.V."/>
            <person name="Chandonia J.-M."/>
        </authorList>
    </citation>
    <scope>NUCLEOTIDE SEQUENCE</scope>
    <source>
        <strain evidence="1">FW102-FHT14D07</strain>
    </source>
</reference>
<protein>
    <recommendedName>
        <fullName evidence="2">DUF2946 domain-containing protein</fullName>
    </recommendedName>
</protein>
<dbReference type="RefSeq" id="WP_395121365.1">
    <property type="nucleotide sequence ID" value="NZ_CP170721.1"/>
</dbReference>
<dbReference type="AlphaFoldDB" id="A0AB74UWC3"/>